<organism evidence="1 2">
    <name type="scientific">Nostoc linckia z8</name>
    <dbReference type="NCBI Taxonomy" id="1628746"/>
    <lineage>
        <taxon>Bacteria</taxon>
        <taxon>Bacillati</taxon>
        <taxon>Cyanobacteriota</taxon>
        <taxon>Cyanophyceae</taxon>
        <taxon>Nostocales</taxon>
        <taxon>Nostocaceae</taxon>
        <taxon>Nostoc</taxon>
    </lineage>
</organism>
<sequence length="149" mass="18001">MFSKPRQIKKYRRKGRNFIAANKIKPELWQISNREAKQALKTKGYQIKQIKKIHCLKHQVCISYWDTAGNICSSFFSYRIFGRWQQEVEYLIYTCQTLKEWAKVNYVMKYEFAYYNYPSEIEDALCAALENRLYVLKVTLQQAVYQNFY</sequence>
<dbReference type="AlphaFoldDB" id="A0A9Q5ZE90"/>
<name>A0A9Q5ZE90_NOSLI</name>
<comment type="caution">
    <text evidence="1">The sequence shown here is derived from an EMBL/GenBank/DDBJ whole genome shotgun (WGS) entry which is preliminary data.</text>
</comment>
<dbReference type="Proteomes" id="UP000222310">
    <property type="component" value="Unassembled WGS sequence"/>
</dbReference>
<evidence type="ECO:0000313" key="1">
    <source>
        <dbReference type="EMBL" id="PHK05128.1"/>
    </source>
</evidence>
<proteinExistence type="predicted"/>
<reference evidence="1 2" key="1">
    <citation type="submission" date="2015-02" db="EMBL/GenBank/DDBJ databases">
        <title>Nostoc linckia genome annotation.</title>
        <authorList>
            <person name="Zhou Z."/>
        </authorList>
    </citation>
    <scope>NUCLEOTIDE SEQUENCE [LARGE SCALE GENOMIC DNA]</scope>
    <source>
        <strain evidence="2">z8</strain>
    </source>
</reference>
<dbReference type="RefSeq" id="WP_099070828.1">
    <property type="nucleotide sequence ID" value="NZ_LAHD01000018.1"/>
</dbReference>
<protein>
    <submittedName>
        <fullName evidence="1">Uncharacterized protein</fullName>
    </submittedName>
</protein>
<dbReference type="EMBL" id="LAHD01000018">
    <property type="protein sequence ID" value="PHK05128.1"/>
    <property type="molecule type" value="Genomic_DNA"/>
</dbReference>
<gene>
    <name evidence="1" type="ORF">VF08_08995</name>
</gene>
<accession>A0A9Q5ZE90</accession>
<evidence type="ECO:0000313" key="2">
    <source>
        <dbReference type="Proteomes" id="UP000222310"/>
    </source>
</evidence>
<dbReference type="GeneID" id="57095011"/>